<gene>
    <name evidence="1" type="primary">APOC4</name>
</gene>
<dbReference type="AlphaFoldDB" id="A0A4W4ELJ9"/>
<name>A0A4W4ELJ9_ELEEL</name>
<evidence type="ECO:0000313" key="1">
    <source>
        <dbReference type="Ensembl" id="ENSEEEP00000013033.2"/>
    </source>
</evidence>
<proteinExistence type="predicted"/>
<keyword evidence="2" id="KW-1185">Reference proteome</keyword>
<reference evidence="2" key="2">
    <citation type="journal article" date="2017" name="Sci. Adv.">
        <title>A tail of two voltages: Proteomic comparison of the three electric organs of the electric eel.</title>
        <authorList>
            <person name="Traeger L.L."/>
            <person name="Sabat G."/>
            <person name="Barrett-Wilt G.A."/>
            <person name="Wells G.B."/>
            <person name="Sussman M.R."/>
        </authorList>
    </citation>
    <scope>NUCLEOTIDE SEQUENCE [LARGE SCALE GENOMIC DNA]</scope>
</reference>
<reference evidence="1" key="5">
    <citation type="submission" date="2025-09" db="UniProtKB">
        <authorList>
            <consortium name="Ensembl"/>
        </authorList>
    </citation>
    <scope>IDENTIFICATION</scope>
</reference>
<evidence type="ECO:0008006" key="3">
    <source>
        <dbReference type="Google" id="ProtNLM"/>
    </source>
</evidence>
<reference evidence="1" key="4">
    <citation type="submission" date="2025-08" db="UniProtKB">
        <authorList>
            <consortium name="Ensembl"/>
        </authorList>
    </citation>
    <scope>IDENTIFICATION</scope>
</reference>
<protein>
    <recommendedName>
        <fullName evidence="3">Apolipoprotein C-IV</fullName>
    </recommendedName>
</protein>
<dbReference type="Ensembl" id="ENSEEET00000013190.2">
    <property type="protein sequence ID" value="ENSEEEP00000013033.2"/>
    <property type="gene ID" value="ENSEEEG00000006565.2"/>
</dbReference>
<reference evidence="1" key="3">
    <citation type="submission" date="2020-05" db="EMBL/GenBank/DDBJ databases">
        <title>Electrophorus electricus (electric eel) genome, fEleEle1, primary haplotype.</title>
        <authorList>
            <person name="Myers G."/>
            <person name="Meyer A."/>
            <person name="Fedrigo O."/>
            <person name="Formenti G."/>
            <person name="Rhie A."/>
            <person name="Tracey A."/>
            <person name="Sims Y."/>
            <person name="Jarvis E.D."/>
        </authorList>
    </citation>
    <scope>NUCLEOTIDE SEQUENCE [LARGE SCALE GENOMIC DNA]</scope>
</reference>
<accession>A0A4W4ELJ9</accession>
<evidence type="ECO:0000313" key="2">
    <source>
        <dbReference type="Proteomes" id="UP000314983"/>
    </source>
</evidence>
<dbReference type="GeneTree" id="ENSGT00970000194350"/>
<organism evidence="1 2">
    <name type="scientific">Electrophorus electricus</name>
    <name type="common">Electric eel</name>
    <name type="synonym">Gymnotus electricus</name>
    <dbReference type="NCBI Taxonomy" id="8005"/>
    <lineage>
        <taxon>Eukaryota</taxon>
        <taxon>Metazoa</taxon>
        <taxon>Chordata</taxon>
        <taxon>Craniata</taxon>
        <taxon>Vertebrata</taxon>
        <taxon>Euteleostomi</taxon>
        <taxon>Actinopterygii</taxon>
        <taxon>Neopterygii</taxon>
        <taxon>Teleostei</taxon>
        <taxon>Ostariophysi</taxon>
        <taxon>Gymnotiformes</taxon>
        <taxon>Gymnotoidei</taxon>
        <taxon>Gymnotidae</taxon>
        <taxon>Electrophorus</taxon>
    </lineage>
</organism>
<dbReference type="OMA" id="ASMYYED"/>
<sequence>ISRLVVFALVIVLQATLFVCVWVCVFASELKERIVSTGSVVADLASMYYEDHVKTITDPYIQWAKDKTSSLWNRVKDRVSSYTST</sequence>
<reference evidence="2" key="1">
    <citation type="journal article" date="2014" name="Science">
        <title>Nonhuman genetics. Genomic basis for the convergent evolution of electric organs.</title>
        <authorList>
            <person name="Gallant J.R."/>
            <person name="Traeger L.L."/>
            <person name="Volkening J.D."/>
            <person name="Moffett H."/>
            <person name="Chen P.H."/>
            <person name="Novina C.D."/>
            <person name="Phillips G.N.Jr."/>
            <person name="Anand R."/>
            <person name="Wells G.B."/>
            <person name="Pinch M."/>
            <person name="Guth R."/>
            <person name="Unguez G.A."/>
            <person name="Albert J.S."/>
            <person name="Zakon H.H."/>
            <person name="Samanta M.P."/>
            <person name="Sussman M.R."/>
        </authorList>
    </citation>
    <scope>NUCLEOTIDE SEQUENCE [LARGE SCALE GENOMIC DNA]</scope>
</reference>
<dbReference type="Proteomes" id="UP000314983">
    <property type="component" value="Chromosome 10"/>
</dbReference>